<dbReference type="OrthoDB" id="513552at2"/>
<proteinExistence type="predicted"/>
<comment type="caution">
    <text evidence="1">The sequence shown here is derived from an EMBL/GenBank/DDBJ whole genome shotgun (WGS) entry which is preliminary data.</text>
</comment>
<reference evidence="1 2" key="1">
    <citation type="submission" date="2019-03" db="EMBL/GenBank/DDBJ databases">
        <title>Jiella endophytica sp. nov., a novel endophytic bacterium isolated from root of Ficus microcarpa Linn. f.</title>
        <authorList>
            <person name="Tuo L."/>
        </authorList>
    </citation>
    <scope>NUCLEOTIDE SEQUENCE [LARGE SCALE GENOMIC DNA]</scope>
    <source>
        <strain evidence="1 2">CBS5Q-3</strain>
    </source>
</reference>
<evidence type="ECO:0000313" key="2">
    <source>
        <dbReference type="Proteomes" id="UP000298179"/>
    </source>
</evidence>
<sequence length="148" mass="16075">MSATYAHADAFREVDHIRRLRRVARVARLMDTAIRIPGTGISFGGDSIVGLVPGIGDAATAAVSLWIVNEARRLGMPAHKLAKMLANVGVDVFGGAVPLVGDIFDVFFKANRRNLAMILDHFGEDGLIDDRGDIHEMKDITPKRKAAR</sequence>
<keyword evidence="2" id="KW-1185">Reference proteome</keyword>
<dbReference type="Proteomes" id="UP000298179">
    <property type="component" value="Unassembled WGS sequence"/>
</dbReference>
<organism evidence="1 2">
    <name type="scientific">Jiella endophytica</name>
    <dbReference type="NCBI Taxonomy" id="2558362"/>
    <lineage>
        <taxon>Bacteria</taxon>
        <taxon>Pseudomonadati</taxon>
        <taxon>Pseudomonadota</taxon>
        <taxon>Alphaproteobacteria</taxon>
        <taxon>Hyphomicrobiales</taxon>
        <taxon>Aurantimonadaceae</taxon>
        <taxon>Jiella</taxon>
    </lineage>
</organism>
<dbReference type="AlphaFoldDB" id="A0A4Y8R9J6"/>
<protein>
    <submittedName>
        <fullName evidence="1">DUF4112 domain-containing protein</fullName>
    </submittedName>
</protein>
<dbReference type="Pfam" id="PF13430">
    <property type="entry name" value="DUF4112"/>
    <property type="match status" value="1"/>
</dbReference>
<dbReference type="PANTHER" id="PTHR35519">
    <property type="entry name" value="MEMBRANE PROTEINS"/>
    <property type="match status" value="1"/>
</dbReference>
<dbReference type="PANTHER" id="PTHR35519:SF2">
    <property type="entry name" value="PH DOMAIN PROTEIN"/>
    <property type="match status" value="1"/>
</dbReference>
<name>A0A4Y8R9J6_9HYPH</name>
<evidence type="ECO:0000313" key="1">
    <source>
        <dbReference type="EMBL" id="TFF17703.1"/>
    </source>
</evidence>
<dbReference type="EMBL" id="SOZD01000015">
    <property type="protein sequence ID" value="TFF17703.1"/>
    <property type="molecule type" value="Genomic_DNA"/>
</dbReference>
<dbReference type="InterPro" id="IPR025187">
    <property type="entry name" value="DUF4112"/>
</dbReference>
<accession>A0A4Y8R9J6</accession>
<gene>
    <name evidence="1" type="ORF">E3C22_23435</name>
</gene>
<dbReference type="RefSeq" id="WP_134764316.1">
    <property type="nucleotide sequence ID" value="NZ_SOZD01000015.1"/>
</dbReference>